<reference evidence="2" key="1">
    <citation type="submission" date="2020-09" db="EMBL/GenBank/DDBJ databases">
        <title>A novel bacterium of genus Hazenella, isolated from South China Sea.</title>
        <authorList>
            <person name="Huang H."/>
            <person name="Mo K."/>
            <person name="Hu Y."/>
        </authorList>
    </citation>
    <scope>NUCLEOTIDE SEQUENCE</scope>
    <source>
        <strain evidence="2">IB182357</strain>
    </source>
</reference>
<keyword evidence="1" id="KW-1133">Transmembrane helix</keyword>
<evidence type="ECO:0008006" key="4">
    <source>
        <dbReference type="Google" id="ProtNLM"/>
    </source>
</evidence>
<evidence type="ECO:0000256" key="1">
    <source>
        <dbReference type="SAM" id="Phobius"/>
    </source>
</evidence>
<keyword evidence="3" id="KW-1185">Reference proteome</keyword>
<accession>A0A926RTT0</accession>
<feature type="transmembrane region" description="Helical" evidence="1">
    <location>
        <begin position="60"/>
        <end position="87"/>
    </location>
</feature>
<protein>
    <recommendedName>
        <fullName evidence="4">Fluoroquinolone transport system permease protein</fullName>
    </recommendedName>
</protein>
<feature type="transmembrane region" description="Helical" evidence="1">
    <location>
        <begin position="217"/>
        <end position="238"/>
    </location>
</feature>
<keyword evidence="1" id="KW-0472">Membrane</keyword>
<organism evidence="2 3">
    <name type="scientific">Polycladospora coralii</name>
    <dbReference type="NCBI Taxonomy" id="2771432"/>
    <lineage>
        <taxon>Bacteria</taxon>
        <taxon>Bacillati</taxon>
        <taxon>Bacillota</taxon>
        <taxon>Bacilli</taxon>
        <taxon>Bacillales</taxon>
        <taxon>Thermoactinomycetaceae</taxon>
        <taxon>Polycladospora</taxon>
    </lineage>
</organism>
<proteinExistence type="predicted"/>
<name>A0A926RTT0_9BACL</name>
<evidence type="ECO:0000313" key="3">
    <source>
        <dbReference type="Proteomes" id="UP000661691"/>
    </source>
</evidence>
<dbReference type="RefSeq" id="WP_191139501.1">
    <property type="nucleotide sequence ID" value="NZ_JACXAG020000003.1"/>
</dbReference>
<dbReference type="EMBL" id="JACXAH010000008">
    <property type="protein sequence ID" value="MBD1372073.1"/>
    <property type="molecule type" value="Genomic_DNA"/>
</dbReference>
<evidence type="ECO:0000313" key="2">
    <source>
        <dbReference type="EMBL" id="MBD1372073.1"/>
    </source>
</evidence>
<dbReference type="Proteomes" id="UP000661691">
    <property type="component" value="Unassembled WGS sequence"/>
</dbReference>
<sequence>MKSMQRIPKFVHNDIRLIGRDHFLLMMLSFALLIGIVLRFALPSLNTYLDTNGILSGFNIYYPLIVAFIGFYQGPLIVGAIFGFVLLEEKEDYTLRAMLVTPVPLQHYIGYRVGMPVLFAFIISISLLLLIDQALGSFGQMVLLALGAAFTAPLISMFFATFAENKVQGFALSKFIGIAGWIIVGAWFISEPWQWIVGAFPPFWISKAYWMLLAGESQWWTLIIIGIGLQWISIWILIRYFNHHIYR</sequence>
<keyword evidence="1" id="KW-0812">Transmembrane</keyword>
<feature type="transmembrane region" description="Helical" evidence="1">
    <location>
        <begin position="143"/>
        <end position="163"/>
    </location>
</feature>
<feature type="transmembrane region" description="Helical" evidence="1">
    <location>
        <begin position="175"/>
        <end position="197"/>
    </location>
</feature>
<feature type="transmembrane region" description="Helical" evidence="1">
    <location>
        <begin position="108"/>
        <end position="131"/>
    </location>
</feature>
<dbReference type="AlphaFoldDB" id="A0A926RTT0"/>
<comment type="caution">
    <text evidence="2">The sequence shown here is derived from an EMBL/GenBank/DDBJ whole genome shotgun (WGS) entry which is preliminary data.</text>
</comment>
<gene>
    <name evidence="2" type="ORF">IC620_06830</name>
</gene>
<feature type="transmembrane region" description="Helical" evidence="1">
    <location>
        <begin position="21"/>
        <end position="40"/>
    </location>
</feature>